<dbReference type="Proteomes" id="UP000593737">
    <property type="component" value="Chromosome"/>
</dbReference>
<gene>
    <name evidence="1" type="ORF">Nkreftii_002617</name>
</gene>
<reference evidence="1 2" key="1">
    <citation type="journal article" date="2020" name="ISME J.">
        <title>Enrichment and physiological characterization of a novel comammox Nitrospira indicates ammonium inhibition of complete nitrification.</title>
        <authorList>
            <person name="Sakoula D."/>
            <person name="Koch H."/>
            <person name="Frank J."/>
            <person name="Jetten M.S.M."/>
            <person name="van Kessel M.A.H.J."/>
            <person name="Lucker S."/>
        </authorList>
    </citation>
    <scope>NUCLEOTIDE SEQUENCE [LARGE SCALE GENOMIC DNA]</scope>
    <source>
        <strain evidence="1">Comreactor17</strain>
    </source>
</reference>
<organism evidence="1 2">
    <name type="scientific">Candidatus Nitrospira kreftii</name>
    <dbReference type="NCBI Taxonomy" id="2652173"/>
    <lineage>
        <taxon>Bacteria</taxon>
        <taxon>Pseudomonadati</taxon>
        <taxon>Nitrospirota</taxon>
        <taxon>Nitrospiria</taxon>
        <taxon>Nitrospirales</taxon>
        <taxon>Nitrospiraceae</taxon>
        <taxon>Nitrospira</taxon>
    </lineage>
</organism>
<proteinExistence type="predicted"/>
<dbReference type="EMBL" id="CP047423">
    <property type="protein sequence ID" value="QPD04843.1"/>
    <property type="molecule type" value="Genomic_DNA"/>
</dbReference>
<dbReference type="AlphaFoldDB" id="A0A7S8FFD0"/>
<name>A0A7S8FFD0_9BACT</name>
<dbReference type="KEGG" id="nkf:Nkreftii_002617"/>
<evidence type="ECO:0000313" key="2">
    <source>
        <dbReference type="Proteomes" id="UP000593737"/>
    </source>
</evidence>
<protein>
    <submittedName>
        <fullName evidence="1">Uncharacterized protein</fullName>
    </submittedName>
</protein>
<accession>A0A7S8FFD0</accession>
<evidence type="ECO:0000313" key="1">
    <source>
        <dbReference type="EMBL" id="QPD04843.1"/>
    </source>
</evidence>
<sequence length="182" mass="20424">MHIQLDTDQWPAATDASLGDVFTELSERAHAKGRVVTTMMLDRRQITDRDIDPRLLQEPSAKFSNLVATSLTQAEIIHAARGTIERYRELVVQEGHSLVSQFRLGKPDLSVLDRWLGKVADLLELIGNKAAEPAADSDVKAIVGWIEEFLDARHLSDMVRMADLLEYEILPRLSLSNAPYSF</sequence>